<organism evidence="9 10">
    <name type="scientific">Zavarzinia aquatilis</name>
    <dbReference type="NCBI Taxonomy" id="2211142"/>
    <lineage>
        <taxon>Bacteria</taxon>
        <taxon>Pseudomonadati</taxon>
        <taxon>Pseudomonadota</taxon>
        <taxon>Alphaproteobacteria</taxon>
        <taxon>Rhodospirillales</taxon>
        <taxon>Zavarziniaceae</taxon>
        <taxon>Zavarzinia</taxon>
    </lineage>
</organism>
<evidence type="ECO:0000256" key="2">
    <source>
        <dbReference type="ARBA" id="ARBA00022448"/>
    </source>
</evidence>
<dbReference type="Gene3D" id="1.10.3720.10">
    <property type="entry name" value="MetI-like"/>
    <property type="match status" value="1"/>
</dbReference>
<gene>
    <name evidence="9" type="ORF">DKG74_07390</name>
</gene>
<feature type="transmembrane region" description="Helical" evidence="7">
    <location>
        <begin position="235"/>
        <end position="256"/>
    </location>
</feature>
<evidence type="ECO:0000256" key="5">
    <source>
        <dbReference type="ARBA" id="ARBA00022989"/>
    </source>
</evidence>
<feature type="domain" description="ABC transmembrane type-1" evidence="8">
    <location>
        <begin position="73"/>
        <end position="257"/>
    </location>
</feature>
<dbReference type="PROSITE" id="PS50928">
    <property type="entry name" value="ABC_TM1"/>
    <property type="match status" value="1"/>
</dbReference>
<dbReference type="InterPro" id="IPR035906">
    <property type="entry name" value="MetI-like_sf"/>
</dbReference>
<dbReference type="AlphaFoldDB" id="A0A317ED16"/>
<dbReference type="GO" id="GO:0005886">
    <property type="term" value="C:plasma membrane"/>
    <property type="evidence" value="ECO:0007669"/>
    <property type="project" value="UniProtKB-SubCell"/>
</dbReference>
<dbReference type="SUPFAM" id="SSF161098">
    <property type="entry name" value="MetI-like"/>
    <property type="match status" value="1"/>
</dbReference>
<keyword evidence="2 7" id="KW-0813">Transport</keyword>
<keyword evidence="10" id="KW-1185">Reference proteome</keyword>
<keyword evidence="3" id="KW-1003">Cell membrane</keyword>
<name>A0A317ED16_9PROT</name>
<keyword evidence="4 7" id="KW-0812">Transmembrane</keyword>
<proteinExistence type="inferred from homology"/>
<evidence type="ECO:0000259" key="8">
    <source>
        <dbReference type="PROSITE" id="PS50928"/>
    </source>
</evidence>
<comment type="caution">
    <text evidence="9">The sequence shown here is derived from an EMBL/GenBank/DDBJ whole genome shotgun (WGS) entry which is preliminary data.</text>
</comment>
<feature type="transmembrane region" description="Helical" evidence="7">
    <location>
        <begin position="80"/>
        <end position="100"/>
    </location>
</feature>
<keyword evidence="5 7" id="KW-1133">Transmembrane helix</keyword>
<feature type="transmembrane region" description="Helical" evidence="7">
    <location>
        <begin position="121"/>
        <end position="149"/>
    </location>
</feature>
<comment type="similarity">
    <text evidence="7">Belongs to the binding-protein-dependent transport system permease family.</text>
</comment>
<evidence type="ECO:0000313" key="9">
    <source>
        <dbReference type="EMBL" id="PWR24621.1"/>
    </source>
</evidence>
<dbReference type="CDD" id="cd06261">
    <property type="entry name" value="TM_PBP2"/>
    <property type="match status" value="1"/>
</dbReference>
<reference evidence="9 10" key="1">
    <citation type="submission" date="2018-05" db="EMBL/GenBank/DDBJ databases">
        <title>Zavarzinia sp. HR-AS.</title>
        <authorList>
            <person name="Lee Y."/>
            <person name="Jeon C.O."/>
        </authorList>
    </citation>
    <scope>NUCLEOTIDE SEQUENCE [LARGE SCALE GENOMIC DNA]</scope>
    <source>
        <strain evidence="9 10">HR-AS</strain>
    </source>
</reference>
<dbReference type="Pfam" id="PF00528">
    <property type="entry name" value="BPD_transp_1"/>
    <property type="match status" value="1"/>
</dbReference>
<dbReference type="Proteomes" id="UP000245461">
    <property type="component" value="Unassembled WGS sequence"/>
</dbReference>
<protein>
    <submittedName>
        <fullName evidence="9">Nitrate ABC transporter permease</fullName>
    </submittedName>
</protein>
<dbReference type="EMBL" id="QGLE01000003">
    <property type="protein sequence ID" value="PWR24621.1"/>
    <property type="molecule type" value="Genomic_DNA"/>
</dbReference>
<dbReference type="GO" id="GO:0055085">
    <property type="term" value="P:transmembrane transport"/>
    <property type="evidence" value="ECO:0007669"/>
    <property type="project" value="InterPro"/>
</dbReference>
<evidence type="ECO:0000256" key="7">
    <source>
        <dbReference type="RuleBase" id="RU363032"/>
    </source>
</evidence>
<dbReference type="RefSeq" id="WP_109904232.1">
    <property type="nucleotide sequence ID" value="NZ_QGLE01000003.1"/>
</dbReference>
<evidence type="ECO:0000256" key="6">
    <source>
        <dbReference type="ARBA" id="ARBA00023136"/>
    </source>
</evidence>
<feature type="transmembrane region" description="Helical" evidence="7">
    <location>
        <begin position="21"/>
        <end position="39"/>
    </location>
</feature>
<keyword evidence="6 7" id="KW-0472">Membrane</keyword>
<evidence type="ECO:0000256" key="1">
    <source>
        <dbReference type="ARBA" id="ARBA00004651"/>
    </source>
</evidence>
<dbReference type="PANTHER" id="PTHR30151">
    <property type="entry name" value="ALKANE SULFONATE ABC TRANSPORTER-RELATED, MEMBRANE SUBUNIT"/>
    <property type="match status" value="1"/>
</dbReference>
<evidence type="ECO:0000256" key="4">
    <source>
        <dbReference type="ARBA" id="ARBA00022692"/>
    </source>
</evidence>
<evidence type="ECO:0000313" key="10">
    <source>
        <dbReference type="Proteomes" id="UP000245461"/>
    </source>
</evidence>
<comment type="subcellular location">
    <subcellularLocation>
        <location evidence="1 7">Cell membrane</location>
        <topology evidence="1 7">Multi-pass membrane protein</topology>
    </subcellularLocation>
</comment>
<dbReference type="InterPro" id="IPR000515">
    <property type="entry name" value="MetI-like"/>
</dbReference>
<accession>A0A317ED16</accession>
<dbReference type="OrthoDB" id="8138334at2"/>
<dbReference type="PANTHER" id="PTHR30151:SF0">
    <property type="entry name" value="ABC TRANSPORTER PERMEASE PROTEIN MJ0413-RELATED"/>
    <property type="match status" value="1"/>
</dbReference>
<evidence type="ECO:0000256" key="3">
    <source>
        <dbReference type="ARBA" id="ARBA00022475"/>
    </source>
</evidence>
<sequence>MSTAPDGRRPAPAGPGLFRHPTFLAILGFLGFLGIWEGVTRFGLMSPIFLPPPSSLPTAFWREVTSGIWLDRILQSLDHYLAGLVLGSLLGIALGVATGMSRTLEGLTAWVIRVLRPIPGLAWVPFAILWFQISPAAATFIVGVGVFWINYYATLSAVQGVDGDLIELAESFGYRSRLVKLVKVVLPASTPGILAGVRTGLGQAWMSVVAAELFGVAGLGQRMNEAATLLASDIVVVYMLTMALLYGLVDAVFMLIRNRLLAWRP</sequence>